<sequence>MPLSLTQLISVASGLVVAVTGFLYQRRKYLKSLTRDLGLETFPQYIVRGIGSRMVRRLRPRVAARLSLRDFALNRLSASSNRLLVPAAVPVELVLDDMFVPLTATASDRSRLSADEIRHGDHHRILLVGDPGSGKSTLVKRIYRDICRAAIATTDPRSARIPVLVELKNLTPAKAGDTGLIGSVEHQVTSINTYASRDLYDSFADTGRVTVLLDGLDEVNTSEFEAVSAEIMQLCDHLANRHPGNQVIVTTRRQLYVNLPPSFTDAFDAHLTLEPFTADDMYEFLRKWPYRSAPERQLSRIFGNLAAQPNIRSMCETPLILAMYVATDQITGGDGLPETRPDFYRAVVDELLVRRRGRQLGLTTGLNVLRRTRSQVLGRIALEHLLDGTQSRNALDWSRCVAIVQEEEALSEAAAGRRLRELSRDTGLFTEERPEETLRFVHLTFCEFLAADAVDRGDERAWGRITGAVDEDTSENPGRRFGERLAEVIVFSVALQKNDRLRRERLLWAIRTGVELGLRAIADCQPYDDEIVMAKLGEITDAIARGTDRDENWFHLFRLAAVALRDRELAESSLTGRRSAHLEPFFLNATANAKDGFDSLLLSYLRLDPGAALELAGSIGLEIAESRPELLIKVLDEPAVLAQALAKFQASEAGMRDWAHILAVGAFYHQSVNSRLRTTSTYAVPVSEWLPPRPGKKACWYDSYVFRNSIIGVVLEAACRWPGPSPSLRFFDTLPVYRSSLQVKASNALSLLTLTRMILVAATPLILLLIPGTIDPLLVGAFAAGILTTEIAIQLFRKFRRLDPLLREARYAIEMEPSSAPVRRLLDMVVSNPRTPTSEIARQVRRIGRAQRAEHSSFWSRLLVPIPTALILSPMTRVALFEILMTALVDLEIDTHEPEAAAEVAGDS</sequence>
<dbReference type="SUPFAM" id="SSF52540">
    <property type="entry name" value="P-loop containing nucleoside triphosphate hydrolases"/>
    <property type="match status" value="1"/>
</dbReference>
<dbReference type="InterPro" id="IPR007111">
    <property type="entry name" value="NACHT_NTPase"/>
</dbReference>
<dbReference type="SMART" id="SM00382">
    <property type="entry name" value="AAA"/>
    <property type="match status" value="1"/>
</dbReference>
<accession>A0ABV0L5X3</accession>
<name>A0ABV0L5X3_9PSEU</name>
<keyword evidence="1" id="KW-0812">Transmembrane</keyword>
<dbReference type="InterPro" id="IPR003593">
    <property type="entry name" value="AAA+_ATPase"/>
</dbReference>
<dbReference type="Proteomes" id="UP001440984">
    <property type="component" value="Unassembled WGS sequence"/>
</dbReference>
<keyword evidence="4" id="KW-1185">Reference proteome</keyword>
<gene>
    <name evidence="3" type="ORF">ABJI51_01350</name>
</gene>
<dbReference type="PANTHER" id="PTHR46844">
    <property type="entry name" value="SLR5058 PROTEIN"/>
    <property type="match status" value="1"/>
</dbReference>
<dbReference type="Gene3D" id="3.40.50.300">
    <property type="entry name" value="P-loop containing nucleotide triphosphate hydrolases"/>
    <property type="match status" value="1"/>
</dbReference>
<organism evidence="3 4">
    <name type="scientific">Amycolatopsis melonis</name>
    <dbReference type="NCBI Taxonomy" id="3156488"/>
    <lineage>
        <taxon>Bacteria</taxon>
        <taxon>Bacillati</taxon>
        <taxon>Actinomycetota</taxon>
        <taxon>Actinomycetes</taxon>
        <taxon>Pseudonocardiales</taxon>
        <taxon>Pseudonocardiaceae</taxon>
        <taxon>Amycolatopsis</taxon>
    </lineage>
</organism>
<dbReference type="RefSeq" id="WP_348947001.1">
    <property type="nucleotide sequence ID" value="NZ_JBDZYD010000001.1"/>
</dbReference>
<evidence type="ECO:0000313" key="4">
    <source>
        <dbReference type="Proteomes" id="UP001440984"/>
    </source>
</evidence>
<dbReference type="PROSITE" id="PS50837">
    <property type="entry name" value="NACHT"/>
    <property type="match status" value="1"/>
</dbReference>
<evidence type="ECO:0000313" key="3">
    <source>
        <dbReference type="EMBL" id="MEQ0557697.1"/>
    </source>
</evidence>
<dbReference type="Pfam" id="PF05729">
    <property type="entry name" value="NACHT"/>
    <property type="match status" value="1"/>
</dbReference>
<feature type="transmembrane region" description="Helical" evidence="1">
    <location>
        <begin position="748"/>
        <end position="770"/>
    </location>
</feature>
<reference evidence="3 4" key="1">
    <citation type="submission" date="2024-05" db="EMBL/GenBank/DDBJ databases">
        <authorList>
            <person name="Zhao H."/>
            <person name="Xu Y."/>
            <person name="Lin S."/>
            <person name="Spain J.C."/>
            <person name="Zhou N.-Y."/>
        </authorList>
    </citation>
    <scope>NUCLEOTIDE SEQUENCE [LARGE SCALE GENOMIC DNA]</scope>
    <source>
        <strain evidence="3 4">NEAU-NG30</strain>
    </source>
</reference>
<dbReference type="EMBL" id="JBDZYD010000001">
    <property type="protein sequence ID" value="MEQ0557697.1"/>
    <property type="molecule type" value="Genomic_DNA"/>
</dbReference>
<evidence type="ECO:0000259" key="2">
    <source>
        <dbReference type="PROSITE" id="PS50837"/>
    </source>
</evidence>
<feature type="domain" description="NACHT" evidence="2">
    <location>
        <begin position="123"/>
        <end position="252"/>
    </location>
</feature>
<proteinExistence type="predicted"/>
<dbReference type="InterPro" id="IPR027417">
    <property type="entry name" value="P-loop_NTPase"/>
</dbReference>
<keyword evidence="1" id="KW-1133">Transmembrane helix</keyword>
<keyword evidence="1" id="KW-0472">Membrane</keyword>
<comment type="caution">
    <text evidence="3">The sequence shown here is derived from an EMBL/GenBank/DDBJ whole genome shotgun (WGS) entry which is preliminary data.</text>
</comment>
<evidence type="ECO:0000256" key="1">
    <source>
        <dbReference type="SAM" id="Phobius"/>
    </source>
</evidence>
<protein>
    <submittedName>
        <fullName evidence="3">NACHT domain-containing protein</fullName>
    </submittedName>
</protein>
<dbReference type="PANTHER" id="PTHR46844:SF1">
    <property type="entry name" value="SLR5058 PROTEIN"/>
    <property type="match status" value="1"/>
</dbReference>
<feature type="transmembrane region" description="Helical" evidence="1">
    <location>
        <begin position="776"/>
        <end position="796"/>
    </location>
</feature>